<dbReference type="Proteomes" id="UP000053477">
    <property type="component" value="Unassembled WGS sequence"/>
</dbReference>
<evidence type="ECO:0000313" key="2">
    <source>
        <dbReference type="Proteomes" id="UP000053477"/>
    </source>
</evidence>
<protein>
    <submittedName>
        <fullName evidence="1">Uncharacterized protein</fullName>
    </submittedName>
</protein>
<dbReference type="AlphaFoldDB" id="A0A0H2R0Z2"/>
<name>A0A0H2R0Z2_9AGAM</name>
<proteinExistence type="predicted"/>
<gene>
    <name evidence="1" type="ORF">SCHPADRAFT_742522</name>
</gene>
<reference evidence="1 2" key="1">
    <citation type="submission" date="2015-04" db="EMBL/GenBank/DDBJ databases">
        <title>Complete genome sequence of Schizopora paradoxa KUC8140, a cosmopolitan wood degrader in East Asia.</title>
        <authorList>
            <consortium name="DOE Joint Genome Institute"/>
            <person name="Min B."/>
            <person name="Park H."/>
            <person name="Jang Y."/>
            <person name="Kim J.-J."/>
            <person name="Kim K.H."/>
            <person name="Pangilinan J."/>
            <person name="Lipzen A."/>
            <person name="Riley R."/>
            <person name="Grigoriev I.V."/>
            <person name="Spatafora J.W."/>
            <person name="Choi I.-G."/>
        </authorList>
    </citation>
    <scope>NUCLEOTIDE SEQUENCE [LARGE SCALE GENOMIC DNA]</scope>
    <source>
        <strain evidence="1 2">KUC8140</strain>
    </source>
</reference>
<accession>A0A0H2R0Z2</accession>
<sequence>MVRAMTSLPNRPHSVELIFTLPQTHLDLTNTFPTVRSTVSITQSSQICVYASLKNRPFSWIHYLAGVELVFPLPQQQLDPQNSLPILRNIVSTARSSQIRVYDTLKNRPFSSPPPSPVELIFRPPPPEFDPQTTFPTLRNASCTARSSQIRAYACLKTRLFSCPPRPYHLRPTISPEPRVRQVRRLYTTKIYT</sequence>
<dbReference type="EMBL" id="KQ086403">
    <property type="protein sequence ID" value="KLO04922.1"/>
    <property type="molecule type" value="Genomic_DNA"/>
</dbReference>
<dbReference type="InParanoid" id="A0A0H2R0Z2"/>
<keyword evidence="2" id="KW-1185">Reference proteome</keyword>
<organism evidence="1 2">
    <name type="scientific">Schizopora paradoxa</name>
    <dbReference type="NCBI Taxonomy" id="27342"/>
    <lineage>
        <taxon>Eukaryota</taxon>
        <taxon>Fungi</taxon>
        <taxon>Dikarya</taxon>
        <taxon>Basidiomycota</taxon>
        <taxon>Agaricomycotina</taxon>
        <taxon>Agaricomycetes</taxon>
        <taxon>Hymenochaetales</taxon>
        <taxon>Schizoporaceae</taxon>
        <taxon>Schizopora</taxon>
    </lineage>
</organism>
<evidence type="ECO:0000313" key="1">
    <source>
        <dbReference type="EMBL" id="KLO04922.1"/>
    </source>
</evidence>